<proteinExistence type="predicted"/>
<evidence type="ECO:0000313" key="1">
    <source>
        <dbReference type="EMBL" id="PNY29019.1"/>
    </source>
</evidence>
<gene>
    <name evidence="1" type="ORF">TCAP_01057</name>
</gene>
<evidence type="ECO:0000313" key="2">
    <source>
        <dbReference type="Proteomes" id="UP000236621"/>
    </source>
</evidence>
<organism evidence="1 2">
    <name type="scientific">Tolypocladium capitatum</name>
    <dbReference type="NCBI Taxonomy" id="45235"/>
    <lineage>
        <taxon>Eukaryota</taxon>
        <taxon>Fungi</taxon>
        <taxon>Dikarya</taxon>
        <taxon>Ascomycota</taxon>
        <taxon>Pezizomycotina</taxon>
        <taxon>Sordariomycetes</taxon>
        <taxon>Hypocreomycetidae</taxon>
        <taxon>Hypocreales</taxon>
        <taxon>Ophiocordycipitaceae</taxon>
        <taxon>Tolypocladium</taxon>
    </lineage>
</organism>
<evidence type="ECO:0008006" key="3">
    <source>
        <dbReference type="Google" id="ProtNLM"/>
    </source>
</evidence>
<dbReference type="AlphaFoldDB" id="A0A2K3QNB4"/>
<name>A0A2K3QNB4_9HYPO</name>
<accession>A0A2K3QNB4</accession>
<reference evidence="1 2" key="1">
    <citation type="submission" date="2017-08" db="EMBL/GenBank/DDBJ databases">
        <title>Harnessing the power of phylogenomics to disentangle the directionality and signatures of interkingdom host jumping in the parasitic fungal genus Tolypocladium.</title>
        <authorList>
            <person name="Quandt C.A."/>
            <person name="Patterson W."/>
            <person name="Spatafora J.W."/>
        </authorList>
    </citation>
    <scope>NUCLEOTIDE SEQUENCE [LARGE SCALE GENOMIC DNA]</scope>
    <source>
        <strain evidence="1 2">CBS 113982</strain>
    </source>
</reference>
<protein>
    <recommendedName>
        <fullName evidence="3">Protein kinase domain-containing protein</fullName>
    </recommendedName>
</protein>
<sequence length="101" mass="11406">MLDAHDQVKLIDFDHSPKVGDVLDNGYEPYVRQHRDLLGGVFGNAGPVTEQFALGSIFWRITRCSKLYSEPDGYNQVERLLNGIFPTTDPRDPIDRIIGNC</sequence>
<dbReference type="EMBL" id="NRSZ01000168">
    <property type="protein sequence ID" value="PNY29019.1"/>
    <property type="molecule type" value="Genomic_DNA"/>
</dbReference>
<dbReference type="STRING" id="45235.A0A2K3QNB4"/>
<dbReference type="Proteomes" id="UP000236621">
    <property type="component" value="Unassembled WGS sequence"/>
</dbReference>
<keyword evidence="2" id="KW-1185">Reference proteome</keyword>
<comment type="caution">
    <text evidence="1">The sequence shown here is derived from an EMBL/GenBank/DDBJ whole genome shotgun (WGS) entry which is preliminary data.</text>
</comment>
<dbReference type="OrthoDB" id="4062651at2759"/>